<dbReference type="Proteomes" id="UP001054945">
    <property type="component" value="Unassembled WGS sequence"/>
</dbReference>
<feature type="compositionally biased region" description="Basic and acidic residues" evidence="1">
    <location>
        <begin position="32"/>
        <end position="45"/>
    </location>
</feature>
<evidence type="ECO:0000313" key="3">
    <source>
        <dbReference type="Proteomes" id="UP001054945"/>
    </source>
</evidence>
<dbReference type="AlphaFoldDB" id="A0AAV4XGL5"/>
<evidence type="ECO:0000256" key="1">
    <source>
        <dbReference type="SAM" id="MobiDB-lite"/>
    </source>
</evidence>
<name>A0AAV4XGL5_CAEEX</name>
<dbReference type="EMBL" id="BPLR01000370">
    <property type="protein sequence ID" value="GIY94272.1"/>
    <property type="molecule type" value="Genomic_DNA"/>
</dbReference>
<evidence type="ECO:0000313" key="2">
    <source>
        <dbReference type="EMBL" id="GIY94272.1"/>
    </source>
</evidence>
<proteinExistence type="predicted"/>
<protein>
    <recommendedName>
        <fullName evidence="4">Ycf15</fullName>
    </recommendedName>
</protein>
<reference evidence="2 3" key="1">
    <citation type="submission" date="2021-06" db="EMBL/GenBank/DDBJ databases">
        <title>Caerostris extrusa draft genome.</title>
        <authorList>
            <person name="Kono N."/>
            <person name="Arakawa K."/>
        </authorList>
    </citation>
    <scope>NUCLEOTIDE SEQUENCE [LARGE SCALE GENOMIC DNA]</scope>
</reference>
<comment type="caution">
    <text evidence="2">The sequence shown here is derived from an EMBL/GenBank/DDBJ whole genome shotgun (WGS) entry which is preliminary data.</text>
</comment>
<feature type="region of interest" description="Disordered" evidence="1">
    <location>
        <begin position="25"/>
        <end position="45"/>
    </location>
</feature>
<evidence type="ECO:0008006" key="4">
    <source>
        <dbReference type="Google" id="ProtNLM"/>
    </source>
</evidence>
<organism evidence="2 3">
    <name type="scientific">Caerostris extrusa</name>
    <name type="common">Bark spider</name>
    <name type="synonym">Caerostris bankana</name>
    <dbReference type="NCBI Taxonomy" id="172846"/>
    <lineage>
        <taxon>Eukaryota</taxon>
        <taxon>Metazoa</taxon>
        <taxon>Ecdysozoa</taxon>
        <taxon>Arthropoda</taxon>
        <taxon>Chelicerata</taxon>
        <taxon>Arachnida</taxon>
        <taxon>Araneae</taxon>
        <taxon>Araneomorphae</taxon>
        <taxon>Entelegynae</taxon>
        <taxon>Araneoidea</taxon>
        <taxon>Araneidae</taxon>
        <taxon>Caerostris</taxon>
    </lineage>
</organism>
<accession>A0AAV4XGL5</accession>
<keyword evidence="3" id="KW-1185">Reference proteome</keyword>
<gene>
    <name evidence="2" type="ORF">CEXT_99421</name>
</gene>
<sequence>MNRKVLKYWPDENFEFFVISHRSQSLLSPSKKGKDTAADKECQAKGRRSFGREWWESLSTVLPSTTTNFPSNSFESPPVHLTRKMFDFSFLPFFPRFRFLDSTEFLQDGGIYGPVNSGCF</sequence>